<sequence>MKTGLPPVLLTSCVIVADHSVSLKDENSRIRLTVESIEKWLAISPDLRLVICDGSNFDFSGILLAKFPHANIECLYFQNSAEMVALHGKGYGEGEIVNYAIANSAYLGESSYFAKCTAKLWVENFLDCVAGWNGTCLCKGYFSDVFSFKRTRFEYIDTRFYLVSKSFYSKYLASAYLKVGGERGLSLEHCFRDVILENKLSKILFNVPPEIYGVGGGTGTYYKNNLKRKIKEAIRLRMARRNKSFKYLFE</sequence>
<reference evidence="1 2" key="1">
    <citation type="submission" date="2016-02" db="EMBL/GenBank/DDBJ databases">
        <authorList>
            <person name="Wen L."/>
            <person name="He K."/>
            <person name="Yang H."/>
        </authorList>
    </citation>
    <scope>NUCLEOTIDE SEQUENCE [LARGE SCALE GENOMIC DNA]</scope>
    <source>
        <strain evidence="1">ShG14-8</strain>
    </source>
</reference>
<comment type="caution">
    <text evidence="1">The sequence shown here is derived from an EMBL/GenBank/DDBJ whole genome shotgun (WGS) entry which is preliminary data.</text>
</comment>
<proteinExistence type="predicted"/>
<evidence type="ECO:0008006" key="3">
    <source>
        <dbReference type="Google" id="ProtNLM"/>
    </source>
</evidence>
<name>A0A139BNK4_9PROT</name>
<gene>
    <name evidence="1" type="ORF">AWT59_3336</name>
</gene>
<accession>A0A139BNK4</accession>
<protein>
    <recommendedName>
        <fullName evidence="3">Glycosyl transferase family 2</fullName>
    </recommendedName>
</protein>
<evidence type="ECO:0000313" key="2">
    <source>
        <dbReference type="Proteomes" id="UP000070578"/>
    </source>
</evidence>
<organism evidence="1 2">
    <name type="scientific">Candidatus Gallionella acididurans</name>
    <dbReference type="NCBI Taxonomy" id="1796491"/>
    <lineage>
        <taxon>Bacteria</taxon>
        <taxon>Pseudomonadati</taxon>
        <taxon>Pseudomonadota</taxon>
        <taxon>Betaproteobacteria</taxon>
        <taxon>Nitrosomonadales</taxon>
        <taxon>Gallionellaceae</taxon>
        <taxon>Gallionella</taxon>
    </lineage>
</organism>
<dbReference type="Proteomes" id="UP000070578">
    <property type="component" value="Unassembled WGS sequence"/>
</dbReference>
<evidence type="ECO:0000313" key="1">
    <source>
        <dbReference type="EMBL" id="KXS30539.1"/>
    </source>
</evidence>
<reference evidence="1 2" key="2">
    <citation type="submission" date="2016-03" db="EMBL/GenBank/DDBJ databases">
        <title>New uncultured bacterium of the family Gallionellaceae from acid mine drainage: description and reconstruction of genome based on metagenomic analysis of microbial community.</title>
        <authorList>
            <person name="Kadnikov V."/>
            <person name="Ivasenko D."/>
            <person name="Beletsky A."/>
            <person name="Mardanov A."/>
            <person name="Danilova E."/>
            <person name="Pimenov N."/>
            <person name="Karnachuk O."/>
            <person name="Ravin N."/>
        </authorList>
    </citation>
    <scope>NUCLEOTIDE SEQUENCE [LARGE SCALE GENOMIC DNA]</scope>
    <source>
        <strain evidence="1">ShG14-8</strain>
    </source>
</reference>
<dbReference type="AlphaFoldDB" id="A0A139BNK4"/>
<dbReference type="EMBL" id="LSLI01000210">
    <property type="protein sequence ID" value="KXS30539.1"/>
    <property type="molecule type" value="Genomic_DNA"/>
</dbReference>